<name>A0A2P5DK06_TREOI</name>
<evidence type="ECO:0000313" key="2">
    <source>
        <dbReference type="Proteomes" id="UP000237000"/>
    </source>
</evidence>
<sequence length="151" mass="17885">MFHNRRRDGVLNLKLTFFLGKFTKEFPSDLVRGSFQLAREIENIEKLRELVKNQTAKQDDEQHYPIDHCVYGVRLAEVEGPSTYRLQRGFWASLKESFTRNTFRELYRFKLVTIKTKLPEAEGKEFFMAEAVQAIGEDIKLAWRLMEFRMG</sequence>
<dbReference type="InParanoid" id="A0A2P5DK06"/>
<dbReference type="EMBL" id="JXTC01000265">
    <property type="protein sequence ID" value="PON73631.1"/>
    <property type="molecule type" value="Genomic_DNA"/>
</dbReference>
<dbReference type="AlphaFoldDB" id="A0A2P5DK06"/>
<gene>
    <name evidence="1" type="ORF">TorRG33x02_248890</name>
</gene>
<reference evidence="2" key="1">
    <citation type="submission" date="2016-06" db="EMBL/GenBank/DDBJ databases">
        <title>Parallel loss of symbiosis genes in relatives of nitrogen-fixing non-legume Parasponia.</title>
        <authorList>
            <person name="Van Velzen R."/>
            <person name="Holmer R."/>
            <person name="Bu F."/>
            <person name="Rutten L."/>
            <person name="Van Zeijl A."/>
            <person name="Liu W."/>
            <person name="Santuari L."/>
            <person name="Cao Q."/>
            <person name="Sharma T."/>
            <person name="Shen D."/>
            <person name="Roswanjaya Y."/>
            <person name="Wardhani T."/>
            <person name="Kalhor M.S."/>
            <person name="Jansen J."/>
            <person name="Van den Hoogen J."/>
            <person name="Gungor B."/>
            <person name="Hartog M."/>
            <person name="Hontelez J."/>
            <person name="Verver J."/>
            <person name="Yang W.-C."/>
            <person name="Schijlen E."/>
            <person name="Repin R."/>
            <person name="Schilthuizen M."/>
            <person name="Schranz E."/>
            <person name="Heidstra R."/>
            <person name="Miyata K."/>
            <person name="Fedorova E."/>
            <person name="Kohlen W."/>
            <person name="Bisseling T."/>
            <person name="Smit S."/>
            <person name="Geurts R."/>
        </authorList>
    </citation>
    <scope>NUCLEOTIDE SEQUENCE [LARGE SCALE GENOMIC DNA]</scope>
    <source>
        <strain evidence="2">cv. RG33-2</strain>
    </source>
</reference>
<comment type="caution">
    <text evidence="1">The sequence shown here is derived from an EMBL/GenBank/DDBJ whole genome shotgun (WGS) entry which is preliminary data.</text>
</comment>
<evidence type="ECO:0000313" key="1">
    <source>
        <dbReference type="EMBL" id="PON73631.1"/>
    </source>
</evidence>
<proteinExistence type="predicted"/>
<organism evidence="1 2">
    <name type="scientific">Trema orientale</name>
    <name type="common">Charcoal tree</name>
    <name type="synonym">Celtis orientalis</name>
    <dbReference type="NCBI Taxonomy" id="63057"/>
    <lineage>
        <taxon>Eukaryota</taxon>
        <taxon>Viridiplantae</taxon>
        <taxon>Streptophyta</taxon>
        <taxon>Embryophyta</taxon>
        <taxon>Tracheophyta</taxon>
        <taxon>Spermatophyta</taxon>
        <taxon>Magnoliopsida</taxon>
        <taxon>eudicotyledons</taxon>
        <taxon>Gunneridae</taxon>
        <taxon>Pentapetalae</taxon>
        <taxon>rosids</taxon>
        <taxon>fabids</taxon>
        <taxon>Rosales</taxon>
        <taxon>Cannabaceae</taxon>
        <taxon>Trema</taxon>
    </lineage>
</organism>
<protein>
    <submittedName>
        <fullName evidence="1">Uncharacterized protein</fullName>
    </submittedName>
</protein>
<dbReference type="Proteomes" id="UP000237000">
    <property type="component" value="Unassembled WGS sequence"/>
</dbReference>
<accession>A0A2P5DK06</accession>
<keyword evidence="2" id="KW-1185">Reference proteome</keyword>